<keyword evidence="2" id="KW-0472">Membrane</keyword>
<evidence type="ECO:0000256" key="3">
    <source>
        <dbReference type="ARBA" id="ARBA00023140"/>
    </source>
</evidence>
<dbReference type="PANTHER" id="PTHR12652:SF50">
    <property type="entry name" value="PEROXIN 11"/>
    <property type="match status" value="1"/>
</dbReference>
<comment type="caution">
    <text evidence="5">The sequence shown here is derived from an EMBL/GenBank/DDBJ whole genome shotgun (WGS) entry which is preliminary data.</text>
</comment>
<dbReference type="STRING" id="56484.A0A1Y2EYJ5"/>
<keyword evidence="1" id="KW-0962">Peroxisome biogenesis</keyword>
<sequence length="235" mass="25919">MDTLAYSPLLTHLLKFTSTTVGRDKVYRTIQYWSRFYAWYLLRKGALPAEIAPWSALKSHLALARKLMRVGKNLEHARAAAVLLQSPAKADPIVKALGVGRQLGYAGYLTYDIANWAHGTKFITLKNNKAISQTAAKFWFAGLSCNILAGLYKLYLIREQTARESISSDAEKKMASQKLAKDAFAAKRQLLQDCLDICNPGTSLGVFNFDDGFIGLAGLGSSLLGLQSQWKKTAP</sequence>
<dbReference type="GO" id="GO:0016559">
    <property type="term" value="P:peroxisome fission"/>
    <property type="evidence" value="ECO:0007669"/>
    <property type="project" value="InterPro"/>
</dbReference>
<dbReference type="GO" id="GO:0005778">
    <property type="term" value="C:peroxisomal membrane"/>
    <property type="evidence" value="ECO:0007669"/>
    <property type="project" value="UniProtKB-SubCell"/>
</dbReference>
<keyword evidence="6" id="KW-1185">Reference proteome</keyword>
<dbReference type="OMA" id="AYHPTVA"/>
<organism evidence="5 6">
    <name type="scientific">Protomyces lactucae-debilis</name>
    <dbReference type="NCBI Taxonomy" id="2754530"/>
    <lineage>
        <taxon>Eukaryota</taxon>
        <taxon>Fungi</taxon>
        <taxon>Dikarya</taxon>
        <taxon>Ascomycota</taxon>
        <taxon>Taphrinomycotina</taxon>
        <taxon>Taphrinomycetes</taxon>
        <taxon>Taphrinales</taxon>
        <taxon>Protomycetaceae</taxon>
        <taxon>Protomyces</taxon>
    </lineage>
</organism>
<reference evidence="5 6" key="1">
    <citation type="submission" date="2016-07" db="EMBL/GenBank/DDBJ databases">
        <title>Pervasive Adenine N6-methylation of Active Genes in Fungi.</title>
        <authorList>
            <consortium name="DOE Joint Genome Institute"/>
            <person name="Mondo S.J."/>
            <person name="Dannebaum R.O."/>
            <person name="Kuo R.C."/>
            <person name="Labutti K."/>
            <person name="Haridas S."/>
            <person name="Kuo A."/>
            <person name="Salamov A."/>
            <person name="Ahrendt S.R."/>
            <person name="Lipzen A."/>
            <person name="Sullivan W."/>
            <person name="Andreopoulos W.B."/>
            <person name="Clum A."/>
            <person name="Lindquist E."/>
            <person name="Daum C."/>
            <person name="Ramamoorthy G.K."/>
            <person name="Gryganskyi A."/>
            <person name="Culley D."/>
            <person name="Magnuson J.K."/>
            <person name="James T.Y."/>
            <person name="O'Malley M.A."/>
            <person name="Stajich J.E."/>
            <person name="Spatafora J.W."/>
            <person name="Visel A."/>
            <person name="Grigoriev I.V."/>
        </authorList>
    </citation>
    <scope>NUCLEOTIDE SEQUENCE [LARGE SCALE GENOMIC DNA]</scope>
    <source>
        <strain evidence="5 6">12-1054</strain>
    </source>
</reference>
<dbReference type="RefSeq" id="XP_040722772.1">
    <property type="nucleotide sequence ID" value="XM_040870046.1"/>
</dbReference>
<dbReference type="OrthoDB" id="411017at2759"/>
<evidence type="ECO:0000256" key="2">
    <source>
        <dbReference type="ARBA" id="ARBA00023136"/>
    </source>
</evidence>
<evidence type="ECO:0000313" key="5">
    <source>
        <dbReference type="EMBL" id="ORY76692.1"/>
    </source>
</evidence>
<dbReference type="AlphaFoldDB" id="A0A1Y2EYJ5"/>
<evidence type="ECO:0000313" key="6">
    <source>
        <dbReference type="Proteomes" id="UP000193685"/>
    </source>
</evidence>
<dbReference type="Proteomes" id="UP000193685">
    <property type="component" value="Unassembled WGS sequence"/>
</dbReference>
<dbReference type="Pfam" id="PF05648">
    <property type="entry name" value="PEX11"/>
    <property type="match status" value="1"/>
</dbReference>
<accession>A0A1Y2EYJ5</accession>
<evidence type="ECO:0000256" key="4">
    <source>
        <dbReference type="ARBA" id="ARBA00046271"/>
    </source>
</evidence>
<dbReference type="InterPro" id="IPR008733">
    <property type="entry name" value="PEX11"/>
</dbReference>
<evidence type="ECO:0000256" key="1">
    <source>
        <dbReference type="ARBA" id="ARBA00022593"/>
    </source>
</evidence>
<proteinExistence type="predicted"/>
<name>A0A1Y2EYJ5_PROLT</name>
<gene>
    <name evidence="5" type="ORF">BCR37DRAFT_383342</name>
</gene>
<protein>
    <submittedName>
        <fullName evidence="5">Peroxisomal membrane protein-like protein</fullName>
    </submittedName>
</protein>
<keyword evidence="3" id="KW-0576">Peroxisome</keyword>
<comment type="subcellular location">
    <subcellularLocation>
        <location evidence="4">Peroxisome membrane</location>
    </subcellularLocation>
</comment>
<dbReference type="PANTHER" id="PTHR12652">
    <property type="entry name" value="PEROXISOMAL BIOGENESIS FACTOR 11"/>
    <property type="match status" value="1"/>
</dbReference>
<dbReference type="EMBL" id="MCFI01000022">
    <property type="protein sequence ID" value="ORY76692.1"/>
    <property type="molecule type" value="Genomic_DNA"/>
</dbReference>
<dbReference type="GeneID" id="63786645"/>